<dbReference type="EMBL" id="JAAIUW010000009">
    <property type="protein sequence ID" value="KAF7817538.1"/>
    <property type="molecule type" value="Genomic_DNA"/>
</dbReference>
<name>A0A834T893_9FABA</name>
<protein>
    <submittedName>
        <fullName evidence="1">Uncharacterized protein</fullName>
    </submittedName>
</protein>
<reference evidence="1" key="1">
    <citation type="submission" date="2020-09" db="EMBL/GenBank/DDBJ databases">
        <title>Genome-Enabled Discovery of Anthraquinone Biosynthesis in Senna tora.</title>
        <authorList>
            <person name="Kang S.-H."/>
            <person name="Pandey R.P."/>
            <person name="Lee C.-M."/>
            <person name="Sim J.-S."/>
            <person name="Jeong J.-T."/>
            <person name="Choi B.-S."/>
            <person name="Jung M."/>
            <person name="Ginzburg D."/>
            <person name="Zhao K."/>
            <person name="Won S.Y."/>
            <person name="Oh T.-J."/>
            <person name="Yu Y."/>
            <person name="Kim N.-H."/>
            <person name="Lee O.R."/>
            <person name="Lee T.-H."/>
            <person name="Bashyal P."/>
            <person name="Kim T.-S."/>
            <person name="Lee W.-H."/>
            <person name="Kawkins C."/>
            <person name="Kim C.-K."/>
            <person name="Kim J.S."/>
            <person name="Ahn B.O."/>
            <person name="Rhee S.Y."/>
            <person name="Sohng J.K."/>
        </authorList>
    </citation>
    <scope>NUCLEOTIDE SEQUENCE</scope>
    <source>
        <tissue evidence="1">Leaf</tissue>
    </source>
</reference>
<evidence type="ECO:0000313" key="1">
    <source>
        <dbReference type="EMBL" id="KAF7817538.1"/>
    </source>
</evidence>
<comment type="caution">
    <text evidence="1">The sequence shown here is derived from an EMBL/GenBank/DDBJ whole genome shotgun (WGS) entry which is preliminary data.</text>
</comment>
<dbReference type="AlphaFoldDB" id="A0A834T893"/>
<sequence length="182" mass="20802">MIAAIWKISPAALHVDDRAPPLFPFPFPLDATISAKHFSVLFGLPNEITLLWAFRPPNEFNPLILLLFAFTLDLITAPVTLAAERPQHTMQPKALHCRRRQSFTCGGTLRYSHRRGNIFKFKRTSTSFPAIPLWHSDSKSPPIAAIPLSFALPHDDHNENALLCFLFKFRCFIAFHFHYHPM</sequence>
<dbReference type="Proteomes" id="UP000634136">
    <property type="component" value="Unassembled WGS sequence"/>
</dbReference>
<keyword evidence="2" id="KW-1185">Reference proteome</keyword>
<evidence type="ECO:0000313" key="2">
    <source>
        <dbReference type="Proteomes" id="UP000634136"/>
    </source>
</evidence>
<proteinExistence type="predicted"/>
<gene>
    <name evidence="1" type="ORF">G2W53_031507</name>
</gene>
<accession>A0A834T893</accession>
<organism evidence="1 2">
    <name type="scientific">Senna tora</name>
    <dbReference type="NCBI Taxonomy" id="362788"/>
    <lineage>
        <taxon>Eukaryota</taxon>
        <taxon>Viridiplantae</taxon>
        <taxon>Streptophyta</taxon>
        <taxon>Embryophyta</taxon>
        <taxon>Tracheophyta</taxon>
        <taxon>Spermatophyta</taxon>
        <taxon>Magnoliopsida</taxon>
        <taxon>eudicotyledons</taxon>
        <taxon>Gunneridae</taxon>
        <taxon>Pentapetalae</taxon>
        <taxon>rosids</taxon>
        <taxon>fabids</taxon>
        <taxon>Fabales</taxon>
        <taxon>Fabaceae</taxon>
        <taxon>Caesalpinioideae</taxon>
        <taxon>Cassia clade</taxon>
        <taxon>Senna</taxon>
    </lineage>
</organism>